<sequence>MLKFVCFFTALLFLNTDVHGKTDCIQHSSEGCEYCVQQPYWSKNCIWCELDKKCHATGSISPFNPCNKKQVIKNAVNCPNQTVLGEYSSQTAYNLLRLSAITYINNRKDAKQCLESQELYDFEIVEWIGRHCEELPLITYKECLAVVMISHDRRAIVLAYRGTKQLKQLIDEVQSVLLTSKSSIGTGSGEVQRYFKQAHDKLYDCVKASIHDQIQNYPEYDIWITGHSLGGAIASIASARLVKEEVINTEKIALYTFGMPKVGDRQYAIEHNRLVNNSWRVVHRNDPVPHVPTSIVLPNGPYHHRTEVYYPSEVMLPTDTNYVICSGSGNNNCGSKLFIADFRDHKQYFNISIGNYCKTVVGRNRISVKSAMWNHFSNNICKRIKNPDFPTNRALLYAGNVHTTMLLILFKCLLFN</sequence>
<dbReference type="CDD" id="cd00519">
    <property type="entry name" value="Lipase_3"/>
    <property type="match status" value="1"/>
</dbReference>
<dbReference type="PANTHER" id="PTHR45908">
    <property type="entry name" value="PROTEIN CBG11750-RELATED"/>
    <property type="match status" value="1"/>
</dbReference>
<dbReference type="OrthoDB" id="5960337at2759"/>
<feature type="chain" id="PRO_5032774544" description="Fungal lipase-type domain-containing protein" evidence="1">
    <location>
        <begin position="21"/>
        <end position="416"/>
    </location>
</feature>
<feature type="domain" description="Fungal lipase-type" evidence="2">
    <location>
        <begin position="157"/>
        <end position="293"/>
    </location>
</feature>
<feature type="signal peptide" evidence="1">
    <location>
        <begin position="1"/>
        <end position="20"/>
    </location>
</feature>
<reference evidence="3" key="1">
    <citation type="submission" date="2018-11" db="EMBL/GenBank/DDBJ databases">
        <authorList>
            <person name="Alioto T."/>
            <person name="Alioto T."/>
        </authorList>
    </citation>
    <scope>NUCLEOTIDE SEQUENCE</scope>
</reference>
<dbReference type="AlphaFoldDB" id="A0A8B6DQB1"/>
<dbReference type="InterPro" id="IPR029058">
    <property type="entry name" value="AB_hydrolase_fold"/>
</dbReference>
<keyword evidence="4" id="KW-1185">Reference proteome</keyword>
<evidence type="ECO:0000313" key="4">
    <source>
        <dbReference type="Proteomes" id="UP000596742"/>
    </source>
</evidence>
<proteinExistence type="predicted"/>
<gene>
    <name evidence="3" type="ORF">MGAL_10B055213</name>
</gene>
<keyword evidence="1" id="KW-0732">Signal</keyword>
<protein>
    <recommendedName>
        <fullName evidence="2">Fungal lipase-type domain-containing protein</fullName>
    </recommendedName>
</protein>
<evidence type="ECO:0000259" key="2">
    <source>
        <dbReference type="Pfam" id="PF01764"/>
    </source>
</evidence>
<dbReference type="Proteomes" id="UP000596742">
    <property type="component" value="Unassembled WGS sequence"/>
</dbReference>
<dbReference type="Gene3D" id="3.40.50.1820">
    <property type="entry name" value="alpha/beta hydrolase"/>
    <property type="match status" value="1"/>
</dbReference>
<dbReference type="SUPFAM" id="SSF53474">
    <property type="entry name" value="alpha/beta-Hydrolases"/>
    <property type="match status" value="1"/>
</dbReference>
<dbReference type="Pfam" id="PF01764">
    <property type="entry name" value="Lipase_3"/>
    <property type="match status" value="1"/>
</dbReference>
<dbReference type="InterPro" id="IPR002921">
    <property type="entry name" value="Fungal_lipase-type"/>
</dbReference>
<dbReference type="GO" id="GO:0006629">
    <property type="term" value="P:lipid metabolic process"/>
    <property type="evidence" value="ECO:0007669"/>
    <property type="project" value="InterPro"/>
</dbReference>
<evidence type="ECO:0000256" key="1">
    <source>
        <dbReference type="SAM" id="SignalP"/>
    </source>
</evidence>
<name>A0A8B6DQB1_MYTGA</name>
<dbReference type="EMBL" id="UYJE01003750">
    <property type="protein sequence ID" value="VDI22086.1"/>
    <property type="molecule type" value="Genomic_DNA"/>
</dbReference>
<organism evidence="3 4">
    <name type="scientific">Mytilus galloprovincialis</name>
    <name type="common">Mediterranean mussel</name>
    <dbReference type="NCBI Taxonomy" id="29158"/>
    <lineage>
        <taxon>Eukaryota</taxon>
        <taxon>Metazoa</taxon>
        <taxon>Spiralia</taxon>
        <taxon>Lophotrochozoa</taxon>
        <taxon>Mollusca</taxon>
        <taxon>Bivalvia</taxon>
        <taxon>Autobranchia</taxon>
        <taxon>Pteriomorphia</taxon>
        <taxon>Mytilida</taxon>
        <taxon>Mytiloidea</taxon>
        <taxon>Mytilidae</taxon>
        <taxon>Mytilinae</taxon>
        <taxon>Mytilus</taxon>
    </lineage>
</organism>
<accession>A0A8B6DQB1</accession>
<comment type="caution">
    <text evidence="3">The sequence shown here is derived from an EMBL/GenBank/DDBJ whole genome shotgun (WGS) entry which is preliminary data.</text>
</comment>
<evidence type="ECO:0000313" key="3">
    <source>
        <dbReference type="EMBL" id="VDI22086.1"/>
    </source>
</evidence>